<dbReference type="InterPro" id="IPR035906">
    <property type="entry name" value="MetI-like_sf"/>
</dbReference>
<evidence type="ECO:0000313" key="9">
    <source>
        <dbReference type="EMBL" id="WQB70693.1"/>
    </source>
</evidence>
<feature type="transmembrane region" description="Helical" evidence="7">
    <location>
        <begin position="129"/>
        <end position="150"/>
    </location>
</feature>
<proteinExistence type="inferred from homology"/>
<keyword evidence="5 7" id="KW-1133">Transmembrane helix</keyword>
<dbReference type="CDD" id="cd06261">
    <property type="entry name" value="TM_PBP2"/>
    <property type="match status" value="1"/>
</dbReference>
<dbReference type="Proteomes" id="UP001324533">
    <property type="component" value="Chromosome"/>
</dbReference>
<dbReference type="PROSITE" id="PS50928">
    <property type="entry name" value="ABC_TM1"/>
    <property type="match status" value="1"/>
</dbReference>
<accession>A0ABZ0VAN3</accession>
<feature type="domain" description="ABC transmembrane type-1" evidence="8">
    <location>
        <begin position="47"/>
        <end position="250"/>
    </location>
</feature>
<keyword evidence="10" id="KW-1185">Reference proteome</keyword>
<sequence>MITPFIWMLLASLQTSTSAMQESIIPSGFRWQNYVEAWGEANFDIYVLNSVILAVAHTVGTVIMCSMAGYALASLPFRGARITFLLTIAMLSIPTYVVVIPQFLIVKMIPLAGGNDILGQGGSGWLDTWWALIIPPLAAPFFTFLFRQFYLALPKELAEAARIDGVGEFGIYLRIMTPLIKPAIAVVAVMQVQWSWNSFLWPLLVTRSEGLRVIQVGLSSFQSEAGVQWPLLMAGATIAIVPMVLLFLVAQRYFVEGLAGSVK</sequence>
<keyword evidence="2 7" id="KW-0813">Transport</keyword>
<dbReference type="InterPro" id="IPR000515">
    <property type="entry name" value="MetI-like"/>
</dbReference>
<keyword evidence="3" id="KW-1003">Cell membrane</keyword>
<gene>
    <name evidence="9" type="ORF">T9R20_01680</name>
</gene>
<dbReference type="RefSeq" id="WP_322410830.1">
    <property type="nucleotide sequence ID" value="NZ_CP139779.1"/>
</dbReference>
<protein>
    <submittedName>
        <fullName evidence="9">Carbohydrate ABC transporter permease</fullName>
    </submittedName>
</protein>
<dbReference type="PANTHER" id="PTHR43744:SF12">
    <property type="entry name" value="ABC TRANSPORTER PERMEASE PROTEIN MG189-RELATED"/>
    <property type="match status" value="1"/>
</dbReference>
<keyword evidence="6 7" id="KW-0472">Membrane</keyword>
<dbReference type="EMBL" id="CP139779">
    <property type="protein sequence ID" value="WQB70693.1"/>
    <property type="molecule type" value="Genomic_DNA"/>
</dbReference>
<feature type="transmembrane region" description="Helical" evidence="7">
    <location>
        <begin position="84"/>
        <end position="109"/>
    </location>
</feature>
<keyword evidence="4 7" id="KW-0812">Transmembrane</keyword>
<feature type="transmembrane region" description="Helical" evidence="7">
    <location>
        <begin position="171"/>
        <end position="194"/>
    </location>
</feature>
<evidence type="ECO:0000256" key="4">
    <source>
        <dbReference type="ARBA" id="ARBA00022692"/>
    </source>
</evidence>
<evidence type="ECO:0000256" key="5">
    <source>
        <dbReference type="ARBA" id="ARBA00022989"/>
    </source>
</evidence>
<name>A0ABZ0VAN3_9MICO</name>
<evidence type="ECO:0000256" key="1">
    <source>
        <dbReference type="ARBA" id="ARBA00004651"/>
    </source>
</evidence>
<evidence type="ECO:0000313" key="10">
    <source>
        <dbReference type="Proteomes" id="UP001324533"/>
    </source>
</evidence>
<evidence type="ECO:0000256" key="7">
    <source>
        <dbReference type="RuleBase" id="RU363032"/>
    </source>
</evidence>
<evidence type="ECO:0000256" key="6">
    <source>
        <dbReference type="ARBA" id="ARBA00023136"/>
    </source>
</evidence>
<dbReference type="PANTHER" id="PTHR43744">
    <property type="entry name" value="ABC TRANSPORTER PERMEASE PROTEIN MG189-RELATED-RELATED"/>
    <property type="match status" value="1"/>
</dbReference>
<evidence type="ECO:0000256" key="3">
    <source>
        <dbReference type="ARBA" id="ARBA00022475"/>
    </source>
</evidence>
<reference evidence="9 10" key="1">
    <citation type="submission" date="2023-06" db="EMBL/GenBank/DDBJ databases">
        <title>Rock-solubilizing bacteria, Microbacterium invictum, promotes re-establishment of vegetation in rocky wasteland by accelerating rock bio-weathering and reshaping soil bacterial community.</title>
        <authorList>
            <person name="Liu C."/>
        </authorList>
    </citation>
    <scope>NUCLEOTIDE SEQUENCE [LARGE SCALE GENOMIC DNA]</scope>
    <source>
        <strain evidence="9 10">X-18</strain>
    </source>
</reference>
<organism evidence="9 10">
    <name type="scientific">Microbacterium invictum</name>
    <dbReference type="NCBI Taxonomy" id="515415"/>
    <lineage>
        <taxon>Bacteria</taxon>
        <taxon>Bacillati</taxon>
        <taxon>Actinomycetota</taxon>
        <taxon>Actinomycetes</taxon>
        <taxon>Micrococcales</taxon>
        <taxon>Microbacteriaceae</taxon>
        <taxon>Microbacterium</taxon>
    </lineage>
</organism>
<feature type="transmembrane region" description="Helical" evidence="7">
    <location>
        <begin position="229"/>
        <end position="250"/>
    </location>
</feature>
<dbReference type="SUPFAM" id="SSF161098">
    <property type="entry name" value="MetI-like"/>
    <property type="match status" value="1"/>
</dbReference>
<comment type="similarity">
    <text evidence="7">Belongs to the binding-protein-dependent transport system permease family.</text>
</comment>
<feature type="transmembrane region" description="Helical" evidence="7">
    <location>
        <begin position="45"/>
        <end position="72"/>
    </location>
</feature>
<comment type="subcellular location">
    <subcellularLocation>
        <location evidence="1 7">Cell membrane</location>
        <topology evidence="1 7">Multi-pass membrane protein</topology>
    </subcellularLocation>
</comment>
<dbReference type="Gene3D" id="1.10.3720.10">
    <property type="entry name" value="MetI-like"/>
    <property type="match status" value="1"/>
</dbReference>
<evidence type="ECO:0000256" key="2">
    <source>
        <dbReference type="ARBA" id="ARBA00022448"/>
    </source>
</evidence>
<dbReference type="Pfam" id="PF00528">
    <property type="entry name" value="BPD_transp_1"/>
    <property type="match status" value="1"/>
</dbReference>
<evidence type="ECO:0000259" key="8">
    <source>
        <dbReference type="PROSITE" id="PS50928"/>
    </source>
</evidence>